<proteinExistence type="predicted"/>
<sequence>MQDHAEIPRAEPLSDCSCVAEQRAAELSTETPRSTLGMRVAEEGKLLALQLASHTQAGVVSAAALKTKRRHKTFDQVLSSLLVPLADGQKDFSGDIIQHCLHASFAATPMRCRNSQRPCHHAEGGKRSKAETTPGSKHESTIACCLAPERSTANPPA</sequence>
<evidence type="ECO:0000256" key="1">
    <source>
        <dbReference type="SAM" id="MobiDB-lite"/>
    </source>
</evidence>
<accession>A0A7S4Q6Y4</accession>
<name>A0A7S4Q6Y4_9DINO</name>
<organism evidence="2">
    <name type="scientific">Alexandrium monilatum</name>
    <dbReference type="NCBI Taxonomy" id="311494"/>
    <lineage>
        <taxon>Eukaryota</taxon>
        <taxon>Sar</taxon>
        <taxon>Alveolata</taxon>
        <taxon>Dinophyceae</taxon>
        <taxon>Gonyaulacales</taxon>
        <taxon>Pyrocystaceae</taxon>
        <taxon>Alexandrium</taxon>
    </lineage>
</organism>
<evidence type="ECO:0000313" key="2">
    <source>
        <dbReference type="EMBL" id="CAE4574359.1"/>
    </source>
</evidence>
<dbReference type="AlphaFoldDB" id="A0A7S4Q6Y4"/>
<dbReference type="EMBL" id="HBNR01021016">
    <property type="protein sequence ID" value="CAE4574359.1"/>
    <property type="molecule type" value="Transcribed_RNA"/>
</dbReference>
<protein>
    <submittedName>
        <fullName evidence="2">Uncharacterized protein</fullName>
    </submittedName>
</protein>
<feature type="compositionally biased region" description="Basic and acidic residues" evidence="1">
    <location>
        <begin position="120"/>
        <end position="140"/>
    </location>
</feature>
<feature type="region of interest" description="Disordered" evidence="1">
    <location>
        <begin position="115"/>
        <end position="157"/>
    </location>
</feature>
<reference evidence="2" key="1">
    <citation type="submission" date="2021-01" db="EMBL/GenBank/DDBJ databases">
        <authorList>
            <person name="Corre E."/>
            <person name="Pelletier E."/>
            <person name="Niang G."/>
            <person name="Scheremetjew M."/>
            <person name="Finn R."/>
            <person name="Kale V."/>
            <person name="Holt S."/>
            <person name="Cochrane G."/>
            <person name="Meng A."/>
            <person name="Brown T."/>
            <person name="Cohen L."/>
        </authorList>
    </citation>
    <scope>NUCLEOTIDE SEQUENCE</scope>
    <source>
        <strain evidence="2">CCMP3105</strain>
    </source>
</reference>
<gene>
    <name evidence="2" type="ORF">AMON00008_LOCUS13978</name>
</gene>